<gene>
    <name evidence="4" type="ORF">A7U60_g1784</name>
</gene>
<protein>
    <submittedName>
        <fullName evidence="4">DUF1793-domain-containing protein</fullName>
    </submittedName>
</protein>
<evidence type="ECO:0000256" key="1">
    <source>
        <dbReference type="SAM" id="SignalP"/>
    </source>
</evidence>
<keyword evidence="1" id="KW-0732">Signal</keyword>
<feature type="signal peptide" evidence="1">
    <location>
        <begin position="1"/>
        <end position="17"/>
    </location>
</feature>
<dbReference type="GO" id="GO:0003824">
    <property type="term" value="F:catalytic activity"/>
    <property type="evidence" value="ECO:0007669"/>
    <property type="project" value="UniProtKB-ARBA"/>
</dbReference>
<feature type="domain" description="Glutaminase A N-terminal" evidence="3">
    <location>
        <begin position="75"/>
        <end position="292"/>
    </location>
</feature>
<dbReference type="SUPFAM" id="SSF48208">
    <property type="entry name" value="Six-hairpin glycosidases"/>
    <property type="match status" value="1"/>
</dbReference>
<dbReference type="InterPro" id="IPR033433">
    <property type="entry name" value="GtaA_N"/>
</dbReference>
<name>A0A9Q5NBD9_SANBA</name>
<organism evidence="4 5">
    <name type="scientific">Sanghuangporus baumii</name>
    <name type="common">Phellinus baumii</name>
    <dbReference type="NCBI Taxonomy" id="108892"/>
    <lineage>
        <taxon>Eukaryota</taxon>
        <taxon>Fungi</taxon>
        <taxon>Dikarya</taxon>
        <taxon>Basidiomycota</taxon>
        <taxon>Agaricomycotina</taxon>
        <taxon>Agaricomycetes</taxon>
        <taxon>Hymenochaetales</taxon>
        <taxon>Hymenochaetaceae</taxon>
        <taxon>Sanghuangporus</taxon>
    </lineage>
</organism>
<feature type="domain" description="Glutaminase A central" evidence="2">
    <location>
        <begin position="371"/>
        <end position="666"/>
    </location>
</feature>
<dbReference type="InterPro" id="IPR032514">
    <property type="entry name" value="GtaA_central"/>
</dbReference>
<evidence type="ECO:0000259" key="3">
    <source>
        <dbReference type="Pfam" id="PF17168"/>
    </source>
</evidence>
<dbReference type="InterPro" id="IPR012341">
    <property type="entry name" value="6hp_glycosidase-like_sf"/>
</dbReference>
<dbReference type="Pfam" id="PF16335">
    <property type="entry name" value="GtaA_6_Hairpin"/>
    <property type="match status" value="1"/>
</dbReference>
<evidence type="ECO:0000313" key="5">
    <source>
        <dbReference type="Proteomes" id="UP000757232"/>
    </source>
</evidence>
<dbReference type="InterPro" id="IPR008928">
    <property type="entry name" value="6-hairpin_glycosidase_sf"/>
</dbReference>
<dbReference type="OrthoDB" id="3918848at2759"/>
<comment type="caution">
    <text evidence="4">The sequence shown here is derived from an EMBL/GenBank/DDBJ whole genome shotgun (WGS) entry which is preliminary data.</text>
</comment>
<dbReference type="Pfam" id="PF17168">
    <property type="entry name" value="DUF5127"/>
    <property type="match status" value="1"/>
</dbReference>
<feature type="chain" id="PRO_5040476597" evidence="1">
    <location>
        <begin position="18"/>
        <end position="669"/>
    </location>
</feature>
<proteinExistence type="predicted"/>
<dbReference type="EMBL" id="LNZH02000111">
    <property type="protein sequence ID" value="OCB90976.1"/>
    <property type="molecule type" value="Genomic_DNA"/>
</dbReference>
<dbReference type="PANTHER" id="PTHR31987:SF1">
    <property type="entry name" value="GLUTAMINASE A"/>
    <property type="match status" value="1"/>
</dbReference>
<sequence>MILSLALFLVYALQVLGQTGLQNQSIFPFNPPAFPLANTGWYASVVVDDKEHRLLGQYNDTEDTPNLTLTEFTATRSTFVMTAGGMQFNMSFLSKKITLLSLPFLYLYVSAQSTDGIAHRVRLYSDIEGGLIAGDTSDTITWKSEETDDASQYVVLSMQLQDQERFVVTDLLARHLTAYYVFKKINGTTTSWSISSRDNTRGIFVSNPSSGTLNNQADSNFRAALIAANESDTPALGAVRDPSVQYRTPENVIENRRPYFMSTFGSINDATKFFLDDFPRAKTSAQMLDDQIIGVAEAISPEYGALVSLSTRQVMGSMDITLPEPADDGTWNNTDVRIFMRNVGKIGSDSGQKYKYCGCTLSSLSSLSIPYCNQNSPSYLLEYAATNIGSTYPSAVADGINDPHVYGIDDESRFRYSTIFLINIVKASANMIIMALAYSLASGNGTLLRDHYNLLQNWADYLVDNSVSFTNQSSGHFSTNSDFVSDNQANLLLKYLRMAKIAEVSGNITDQERYNNSATTVMERWQNETISPSYINFILNDSNSNGMMYNLCADKLLGLGVVPQMVYDVSTIYYQNLSVPKDTFEFGYALTGSPGQNTTTHWMMFAAGAESDPDMQQLFISKVYEYASSNLNDQPFSSHYDPDTGLRFSSGLGVNTPTVGSMFALLALK</sequence>
<reference evidence="4" key="1">
    <citation type="submission" date="2016-06" db="EMBL/GenBank/DDBJ databases">
        <title>Draft Genome sequence of the fungus Inonotus baumii.</title>
        <authorList>
            <person name="Zhu H."/>
            <person name="Lin W."/>
        </authorList>
    </citation>
    <scope>NUCLEOTIDE SEQUENCE</scope>
    <source>
        <strain evidence="4">821</strain>
    </source>
</reference>
<evidence type="ECO:0000313" key="4">
    <source>
        <dbReference type="EMBL" id="OCB90976.1"/>
    </source>
</evidence>
<dbReference type="Gene3D" id="1.50.10.10">
    <property type="match status" value="1"/>
</dbReference>
<evidence type="ECO:0000259" key="2">
    <source>
        <dbReference type="Pfam" id="PF16335"/>
    </source>
</evidence>
<dbReference type="AlphaFoldDB" id="A0A9Q5NBD9"/>
<dbReference type="InterPro" id="IPR052743">
    <property type="entry name" value="Glutaminase_GtaA"/>
</dbReference>
<dbReference type="GO" id="GO:0005975">
    <property type="term" value="P:carbohydrate metabolic process"/>
    <property type="evidence" value="ECO:0007669"/>
    <property type="project" value="InterPro"/>
</dbReference>
<dbReference type="PANTHER" id="PTHR31987">
    <property type="entry name" value="GLUTAMINASE A-RELATED"/>
    <property type="match status" value="1"/>
</dbReference>
<keyword evidence="5" id="KW-1185">Reference proteome</keyword>
<dbReference type="Proteomes" id="UP000757232">
    <property type="component" value="Unassembled WGS sequence"/>
</dbReference>
<accession>A0A9Q5NBD9</accession>